<reference evidence="5 6" key="1">
    <citation type="submission" date="2018-01" db="EMBL/GenBank/DDBJ databases">
        <title>The draft genome sequence of Cohaesibacter sp. H1304.</title>
        <authorList>
            <person name="Wang N.-N."/>
            <person name="Du Z.-J."/>
        </authorList>
    </citation>
    <scope>NUCLEOTIDE SEQUENCE [LARGE SCALE GENOMIC DNA]</scope>
    <source>
        <strain evidence="5 6">H1304</strain>
    </source>
</reference>
<keyword evidence="1" id="KW-0805">Transcription regulation</keyword>
<protein>
    <submittedName>
        <fullName evidence="5">LacI family transcriptional regulator</fullName>
    </submittedName>
</protein>
<evidence type="ECO:0000256" key="2">
    <source>
        <dbReference type="ARBA" id="ARBA00023125"/>
    </source>
</evidence>
<dbReference type="InterPro" id="IPR046335">
    <property type="entry name" value="LacI/GalR-like_sensor"/>
</dbReference>
<dbReference type="PROSITE" id="PS50932">
    <property type="entry name" value="HTH_LACI_2"/>
    <property type="match status" value="1"/>
</dbReference>
<keyword evidence="2" id="KW-0238">DNA-binding</keyword>
<dbReference type="CDD" id="cd06285">
    <property type="entry name" value="PBP1_LacI-like"/>
    <property type="match status" value="1"/>
</dbReference>
<dbReference type="SMART" id="SM00354">
    <property type="entry name" value="HTH_LACI"/>
    <property type="match status" value="1"/>
</dbReference>
<dbReference type="SUPFAM" id="SSF47413">
    <property type="entry name" value="lambda repressor-like DNA-binding domains"/>
    <property type="match status" value="1"/>
</dbReference>
<evidence type="ECO:0000313" key="6">
    <source>
        <dbReference type="Proteomes" id="UP000234881"/>
    </source>
</evidence>
<dbReference type="Gene3D" id="1.10.260.40">
    <property type="entry name" value="lambda repressor-like DNA-binding domains"/>
    <property type="match status" value="1"/>
</dbReference>
<dbReference type="Gene3D" id="3.40.50.2300">
    <property type="match status" value="2"/>
</dbReference>
<feature type="domain" description="HTH lacI-type" evidence="4">
    <location>
        <begin position="13"/>
        <end position="68"/>
    </location>
</feature>
<dbReference type="PANTHER" id="PTHR30146:SF109">
    <property type="entry name" value="HTH-TYPE TRANSCRIPTIONAL REGULATOR GALS"/>
    <property type="match status" value="1"/>
</dbReference>
<gene>
    <name evidence="5" type="ORF">C0081_14200</name>
</gene>
<sequence>MTNIQGRAKSDRVTLHDVARAAGVSKSSVSRLLDERLPRSNSEVAQRVRKVAKELGYVRDISAANLRRGNTSMIGLIVPRLTDTVMAMLYEALQRAASKTGKVVIVATTDETPEAERRAADTLIGRGVESLILATARHDDPFTKELAERGVKYVQALRTDGIGLSSIGDDQLGGYLATRHLIDLGHRKIGLIAGPAFASTASKRTAGYHQAMQEARLPVDESWIVPSTFGIESGREAVKQLISLPDRPTAVFAVNDNIAIGAFAAIHQMGLSVPQDISLVGYNDIPIVSHLTTPMTSVHVPFDQIASAAFELLNADELSPQERTKISIPTLIPRQSTAPIKA</sequence>
<dbReference type="Pfam" id="PF13377">
    <property type="entry name" value="Peripla_BP_3"/>
    <property type="match status" value="1"/>
</dbReference>
<dbReference type="Proteomes" id="UP000234881">
    <property type="component" value="Unassembled WGS sequence"/>
</dbReference>
<dbReference type="GO" id="GO:0003700">
    <property type="term" value="F:DNA-binding transcription factor activity"/>
    <property type="evidence" value="ECO:0007669"/>
    <property type="project" value="TreeGrafter"/>
</dbReference>
<dbReference type="PROSITE" id="PS00356">
    <property type="entry name" value="HTH_LACI_1"/>
    <property type="match status" value="1"/>
</dbReference>
<dbReference type="SUPFAM" id="SSF53822">
    <property type="entry name" value="Periplasmic binding protein-like I"/>
    <property type="match status" value="1"/>
</dbReference>
<dbReference type="InterPro" id="IPR000843">
    <property type="entry name" value="HTH_LacI"/>
</dbReference>
<dbReference type="InterPro" id="IPR028082">
    <property type="entry name" value="Peripla_BP_I"/>
</dbReference>
<dbReference type="GO" id="GO:0000976">
    <property type="term" value="F:transcription cis-regulatory region binding"/>
    <property type="evidence" value="ECO:0007669"/>
    <property type="project" value="TreeGrafter"/>
</dbReference>
<dbReference type="CDD" id="cd01392">
    <property type="entry name" value="HTH_LacI"/>
    <property type="match status" value="1"/>
</dbReference>
<dbReference type="PANTHER" id="PTHR30146">
    <property type="entry name" value="LACI-RELATED TRANSCRIPTIONAL REPRESSOR"/>
    <property type="match status" value="1"/>
</dbReference>
<dbReference type="OrthoDB" id="7946617at2"/>
<evidence type="ECO:0000313" key="5">
    <source>
        <dbReference type="EMBL" id="PLW76531.1"/>
    </source>
</evidence>
<comment type="caution">
    <text evidence="5">The sequence shown here is derived from an EMBL/GenBank/DDBJ whole genome shotgun (WGS) entry which is preliminary data.</text>
</comment>
<name>A0A2N5XPS5_9HYPH</name>
<keyword evidence="3" id="KW-0804">Transcription</keyword>
<dbReference type="InterPro" id="IPR010982">
    <property type="entry name" value="Lambda_DNA-bd_dom_sf"/>
</dbReference>
<evidence type="ECO:0000256" key="1">
    <source>
        <dbReference type="ARBA" id="ARBA00023015"/>
    </source>
</evidence>
<dbReference type="EMBL" id="PKUQ01000029">
    <property type="protein sequence ID" value="PLW76531.1"/>
    <property type="molecule type" value="Genomic_DNA"/>
</dbReference>
<proteinExistence type="predicted"/>
<evidence type="ECO:0000256" key="3">
    <source>
        <dbReference type="ARBA" id="ARBA00023163"/>
    </source>
</evidence>
<organism evidence="5 6">
    <name type="scientific">Cohaesibacter celericrescens</name>
    <dbReference type="NCBI Taxonomy" id="2067669"/>
    <lineage>
        <taxon>Bacteria</taxon>
        <taxon>Pseudomonadati</taxon>
        <taxon>Pseudomonadota</taxon>
        <taxon>Alphaproteobacteria</taxon>
        <taxon>Hyphomicrobiales</taxon>
        <taxon>Cohaesibacteraceae</taxon>
    </lineage>
</organism>
<dbReference type="Pfam" id="PF00356">
    <property type="entry name" value="LacI"/>
    <property type="match status" value="1"/>
</dbReference>
<keyword evidence="6" id="KW-1185">Reference proteome</keyword>
<dbReference type="RefSeq" id="WP_101534506.1">
    <property type="nucleotide sequence ID" value="NZ_PKUQ01000029.1"/>
</dbReference>
<accession>A0A2N5XPS5</accession>
<evidence type="ECO:0000259" key="4">
    <source>
        <dbReference type="PROSITE" id="PS50932"/>
    </source>
</evidence>
<dbReference type="AlphaFoldDB" id="A0A2N5XPS5"/>